<dbReference type="PANTHER" id="PTHR17490:SF14">
    <property type="entry name" value="THREONYLCARBAMOYL-AMP SYNTHASE"/>
    <property type="match status" value="1"/>
</dbReference>
<dbReference type="EC" id="2.7.7.87" evidence="3"/>
<dbReference type="GO" id="GO:0006450">
    <property type="term" value="P:regulation of translational fidelity"/>
    <property type="evidence" value="ECO:0007669"/>
    <property type="project" value="TreeGrafter"/>
</dbReference>
<feature type="transmembrane region" description="Helical" evidence="9">
    <location>
        <begin position="60"/>
        <end position="82"/>
    </location>
</feature>
<keyword evidence="6" id="KW-0808">Transferase</keyword>
<feature type="transmembrane region" description="Helical" evidence="9">
    <location>
        <begin position="631"/>
        <end position="651"/>
    </location>
</feature>
<dbReference type="InterPro" id="IPR017945">
    <property type="entry name" value="DHBP_synth_RibB-like_a/b_dom"/>
</dbReference>
<feature type="transmembrane region" description="Helical" evidence="9">
    <location>
        <begin position="605"/>
        <end position="624"/>
    </location>
</feature>
<feature type="transmembrane region" description="Helical" evidence="9">
    <location>
        <begin position="550"/>
        <end position="569"/>
    </location>
</feature>
<keyword evidence="5" id="KW-0963">Cytoplasm</keyword>
<comment type="similarity">
    <text evidence="2">Belongs to the SUA5 family.</text>
</comment>
<feature type="transmembrane region" description="Helical" evidence="9">
    <location>
        <begin position="103"/>
        <end position="128"/>
    </location>
</feature>
<comment type="subcellular location">
    <subcellularLocation>
        <location evidence="1">Cytoplasm</location>
    </subcellularLocation>
</comment>
<dbReference type="OrthoDB" id="3648309at2759"/>
<evidence type="ECO:0000256" key="2">
    <source>
        <dbReference type="ARBA" id="ARBA00007663"/>
    </source>
</evidence>
<comment type="catalytic activity">
    <reaction evidence="7">
        <text>L-threonine + hydrogencarbonate + ATP = L-threonylcarbamoyladenylate + diphosphate + H2O</text>
        <dbReference type="Rhea" id="RHEA:36407"/>
        <dbReference type="ChEBI" id="CHEBI:15377"/>
        <dbReference type="ChEBI" id="CHEBI:17544"/>
        <dbReference type="ChEBI" id="CHEBI:30616"/>
        <dbReference type="ChEBI" id="CHEBI:33019"/>
        <dbReference type="ChEBI" id="CHEBI:57926"/>
        <dbReference type="ChEBI" id="CHEBI:73682"/>
        <dbReference type="EC" id="2.7.7.87"/>
    </reaction>
</comment>
<feature type="transmembrane region" description="Helical" evidence="9">
    <location>
        <begin position="462"/>
        <end position="480"/>
    </location>
</feature>
<feature type="transmembrane region" description="Helical" evidence="9">
    <location>
        <begin position="204"/>
        <end position="226"/>
    </location>
</feature>
<organism evidence="11 12">
    <name type="scientific">Pomacea canaliculata</name>
    <name type="common">Golden apple snail</name>
    <dbReference type="NCBI Taxonomy" id="400727"/>
    <lineage>
        <taxon>Eukaryota</taxon>
        <taxon>Metazoa</taxon>
        <taxon>Spiralia</taxon>
        <taxon>Lophotrochozoa</taxon>
        <taxon>Mollusca</taxon>
        <taxon>Gastropoda</taxon>
        <taxon>Caenogastropoda</taxon>
        <taxon>Architaenioglossa</taxon>
        <taxon>Ampullarioidea</taxon>
        <taxon>Ampullariidae</taxon>
        <taxon>Pomacea</taxon>
    </lineage>
</organism>
<keyword evidence="9" id="KW-0472">Membrane</keyword>
<dbReference type="PROSITE" id="PS51163">
    <property type="entry name" value="YRDC"/>
    <property type="match status" value="1"/>
</dbReference>
<evidence type="ECO:0000256" key="9">
    <source>
        <dbReference type="SAM" id="Phobius"/>
    </source>
</evidence>
<feature type="domain" description="YrdC-like" evidence="10">
    <location>
        <begin position="715"/>
        <end position="910"/>
    </location>
</feature>
<evidence type="ECO:0000256" key="8">
    <source>
        <dbReference type="SAM" id="MobiDB-lite"/>
    </source>
</evidence>
<feature type="transmembrane region" description="Helical" evidence="9">
    <location>
        <begin position="258"/>
        <end position="277"/>
    </location>
</feature>
<dbReference type="SUPFAM" id="SSF55821">
    <property type="entry name" value="YrdC/RibB"/>
    <property type="match status" value="1"/>
</dbReference>
<protein>
    <recommendedName>
        <fullName evidence="4">Threonylcarbamoyl-AMP synthase</fullName>
        <ecNumber evidence="3">2.7.7.87</ecNumber>
    </recommendedName>
</protein>
<accession>A0A2T7NQH8</accession>
<evidence type="ECO:0000256" key="1">
    <source>
        <dbReference type="ARBA" id="ARBA00004496"/>
    </source>
</evidence>
<evidence type="ECO:0000256" key="7">
    <source>
        <dbReference type="ARBA" id="ARBA00048366"/>
    </source>
</evidence>
<dbReference type="Proteomes" id="UP000245119">
    <property type="component" value="Linkage Group LG10"/>
</dbReference>
<feature type="compositionally biased region" description="Basic and acidic residues" evidence="8">
    <location>
        <begin position="923"/>
        <end position="935"/>
    </location>
</feature>
<dbReference type="GO" id="GO:0005737">
    <property type="term" value="C:cytoplasm"/>
    <property type="evidence" value="ECO:0007669"/>
    <property type="project" value="UniProtKB-SubCell"/>
</dbReference>
<feature type="transmembrane region" description="Helical" evidence="9">
    <location>
        <begin position="581"/>
        <end position="599"/>
    </location>
</feature>
<dbReference type="InterPro" id="IPR050156">
    <property type="entry name" value="TC-AMP_synthase_SUA5"/>
</dbReference>
<keyword evidence="12" id="KW-1185">Reference proteome</keyword>
<name>A0A2T7NQH8_POMCA</name>
<dbReference type="AlphaFoldDB" id="A0A2T7NQH8"/>
<keyword evidence="9" id="KW-1133">Transmembrane helix</keyword>
<reference evidence="11 12" key="1">
    <citation type="submission" date="2018-04" db="EMBL/GenBank/DDBJ databases">
        <title>The genome of golden apple snail Pomacea canaliculata provides insight into stress tolerance and invasive adaptation.</title>
        <authorList>
            <person name="Liu C."/>
            <person name="Liu B."/>
            <person name="Ren Y."/>
            <person name="Zhang Y."/>
            <person name="Wang H."/>
            <person name="Li S."/>
            <person name="Jiang F."/>
            <person name="Yin L."/>
            <person name="Zhang G."/>
            <person name="Qian W."/>
            <person name="Fan W."/>
        </authorList>
    </citation>
    <scope>NUCLEOTIDE SEQUENCE [LARGE SCALE GENOMIC DNA]</scope>
    <source>
        <strain evidence="11">SZHN2017</strain>
        <tissue evidence="11">Muscle</tissue>
    </source>
</reference>
<feature type="region of interest" description="Disordered" evidence="8">
    <location>
        <begin position="923"/>
        <end position="947"/>
    </location>
</feature>
<comment type="caution">
    <text evidence="11">The sequence shown here is derived from an EMBL/GenBank/DDBJ whole genome shotgun (WGS) entry which is preliminary data.</text>
</comment>
<feature type="transmembrane region" description="Helical" evidence="9">
    <location>
        <begin position="417"/>
        <end position="450"/>
    </location>
</feature>
<dbReference type="GO" id="GO:0000049">
    <property type="term" value="F:tRNA binding"/>
    <property type="evidence" value="ECO:0007669"/>
    <property type="project" value="TreeGrafter"/>
</dbReference>
<dbReference type="PANTHER" id="PTHR17490">
    <property type="entry name" value="SUA5"/>
    <property type="match status" value="1"/>
</dbReference>
<evidence type="ECO:0000256" key="5">
    <source>
        <dbReference type="ARBA" id="ARBA00022490"/>
    </source>
</evidence>
<evidence type="ECO:0000256" key="6">
    <source>
        <dbReference type="ARBA" id="ARBA00022679"/>
    </source>
</evidence>
<dbReference type="GO" id="GO:0003725">
    <property type="term" value="F:double-stranded RNA binding"/>
    <property type="evidence" value="ECO:0007669"/>
    <property type="project" value="InterPro"/>
</dbReference>
<evidence type="ECO:0000259" key="10">
    <source>
        <dbReference type="PROSITE" id="PS51163"/>
    </source>
</evidence>
<keyword evidence="9" id="KW-0812">Transmembrane</keyword>
<evidence type="ECO:0000313" key="12">
    <source>
        <dbReference type="Proteomes" id="UP000245119"/>
    </source>
</evidence>
<feature type="transmembrane region" description="Helical" evidence="9">
    <location>
        <begin position="233"/>
        <end position="252"/>
    </location>
</feature>
<proteinExistence type="inferred from homology"/>
<dbReference type="Pfam" id="PF01300">
    <property type="entry name" value="Sua5_yciO_yrdC"/>
    <property type="match status" value="1"/>
</dbReference>
<feature type="transmembrane region" description="Helical" evidence="9">
    <location>
        <begin position="377"/>
        <end position="397"/>
    </location>
</feature>
<evidence type="ECO:0000256" key="3">
    <source>
        <dbReference type="ARBA" id="ARBA00012584"/>
    </source>
</evidence>
<gene>
    <name evidence="11" type="ORF">C0Q70_16694</name>
</gene>
<feature type="transmembrane region" description="Helical" evidence="9">
    <location>
        <begin position="350"/>
        <end position="370"/>
    </location>
</feature>
<dbReference type="EMBL" id="PZQS01000010">
    <property type="protein sequence ID" value="PVD23425.1"/>
    <property type="molecule type" value="Genomic_DNA"/>
</dbReference>
<feature type="transmembrane region" description="Helical" evidence="9">
    <location>
        <begin position="657"/>
        <end position="675"/>
    </location>
</feature>
<feature type="transmembrane region" description="Helical" evidence="9">
    <location>
        <begin position="140"/>
        <end position="164"/>
    </location>
</feature>
<dbReference type="STRING" id="400727.A0A2T7NQH8"/>
<evidence type="ECO:0000313" key="11">
    <source>
        <dbReference type="EMBL" id="PVD23425.1"/>
    </source>
</evidence>
<evidence type="ECO:0000256" key="4">
    <source>
        <dbReference type="ARBA" id="ARBA00015492"/>
    </source>
</evidence>
<feature type="transmembrane region" description="Helical" evidence="9">
    <location>
        <begin position="323"/>
        <end position="344"/>
    </location>
</feature>
<feature type="transmembrane region" description="Helical" evidence="9">
    <location>
        <begin position="171"/>
        <end position="192"/>
    </location>
</feature>
<dbReference type="Gene3D" id="3.90.870.10">
    <property type="entry name" value="DHBP synthase"/>
    <property type="match status" value="1"/>
</dbReference>
<sequence length="947" mass="103773">MLPDRPLMARHVDPPFSRTKFESLDNADDLPRQLLESDHHLDSWLRRIVQLAEYNVVDDLTWVVLLLCYLCGAVAMLTGSVSHSLSLTMAAMPAPLEPPPVDFAASVYAEPGALGLIANIMAGLLVAVENMLNPPFSPMAQSLAGVHLIVFGGFLQLVAGLLCFRRFADHLTGTAFVVFAALWTVIGVNHILTPLLDPQVLSRGVMPGLLGFMGVSVVLCLCALTVNYLMPPVLIAILLALIFETVGTFFLWGRRVAAAFEIIIVLSSFYAVIVMTLKGVSQRYILPGFGNAIYDPLLIRTTASTSARRIERKKNTTYGEPMGMGYLGNVVPATVLIFHHLGYFQDFRPAMAMFIFSLFCHMLASYYAFLRHDFFHAVQFVVYFAFWMSRGITQLLMNMDGFADAALVQRINFYGQWSIVVLLIVVTLASIIFARVVFFYNLYFVVVAIMSVDHIPVFAHNFTFGVPTAVLAIVSTYVGMAHLENSIAEKPVMWLGSELVNEVKLIAILDSFFGGFQSEDTIDMKVVDSICFIASSVALLSLSPMEATNFVLPVPWILTAGVFLHLYAARLAYAAGSLAKAYVMTVLAAFWAIWATFLLNPTLAVNLQGAAVTMLCLFTVVLVMTPTFTRVWIPFALFMELCVIAQVVTMFNSSPNWMVLITSLLTALISLYAAFAEIMNTTLMSNCIPVGEPVLKEKLLDDGGDPCPLLSSRRSSNLRRVVRLLNEGKIAGVPTDTVYAIAASCKHPDSISRLYHVKGRPPEKPICLCLSSLDQLAAVNPPFTPLMWNFLRRCYPGGISCVVPKGAWLKRLGLGDAAEFVGTKDNICIRVPDSSVLCYIVSLHGPIALTSANISGGEDSTHHSMVITELGEKLDVIVCDGESNETQPSTVVDCCKIDEGVISYFREGCTPKEYVDQLFEEAKADSDNKSTRIEISDSLGASKTKSA</sequence>
<dbReference type="GO" id="GO:0061710">
    <property type="term" value="F:L-threonylcarbamoyladenylate synthase"/>
    <property type="evidence" value="ECO:0007669"/>
    <property type="project" value="UniProtKB-EC"/>
</dbReference>
<dbReference type="InterPro" id="IPR006070">
    <property type="entry name" value="Sua5-like_dom"/>
</dbReference>